<accession>A0A7I9VSS3</accession>
<comment type="caution">
    <text evidence="2">The sequence shown here is derived from an EMBL/GenBank/DDBJ whole genome shotgun (WGS) entry which is preliminary data.</text>
</comment>
<evidence type="ECO:0008006" key="4">
    <source>
        <dbReference type="Google" id="ProtNLM"/>
    </source>
</evidence>
<feature type="chain" id="PRO_5029868779" description="DUF885 domain-containing protein" evidence="1">
    <location>
        <begin position="19"/>
        <end position="580"/>
    </location>
</feature>
<name>A0A7I9VSS3_9BACT</name>
<evidence type="ECO:0000313" key="2">
    <source>
        <dbReference type="EMBL" id="GEJ59494.1"/>
    </source>
</evidence>
<dbReference type="EMBL" id="BJTG01000015">
    <property type="protein sequence ID" value="GEJ59494.1"/>
    <property type="molecule type" value="Genomic_DNA"/>
</dbReference>
<evidence type="ECO:0000256" key="1">
    <source>
        <dbReference type="SAM" id="SignalP"/>
    </source>
</evidence>
<dbReference type="InterPro" id="IPR010281">
    <property type="entry name" value="DUF885"/>
</dbReference>
<dbReference type="AlphaFoldDB" id="A0A7I9VSS3"/>
<dbReference type="Pfam" id="PF05960">
    <property type="entry name" value="DUF885"/>
    <property type="match status" value="1"/>
</dbReference>
<dbReference type="PANTHER" id="PTHR33361">
    <property type="entry name" value="GLR0591 PROTEIN"/>
    <property type="match status" value="1"/>
</dbReference>
<keyword evidence="3" id="KW-1185">Reference proteome</keyword>
<dbReference type="RefSeq" id="WP_176069041.1">
    <property type="nucleotide sequence ID" value="NZ_BJTG01000015.1"/>
</dbReference>
<organism evidence="2 3">
    <name type="scientific">Anaeromyxobacter diazotrophicus</name>
    <dbReference type="NCBI Taxonomy" id="2590199"/>
    <lineage>
        <taxon>Bacteria</taxon>
        <taxon>Pseudomonadati</taxon>
        <taxon>Myxococcota</taxon>
        <taxon>Myxococcia</taxon>
        <taxon>Myxococcales</taxon>
        <taxon>Cystobacterineae</taxon>
        <taxon>Anaeromyxobacteraceae</taxon>
        <taxon>Anaeromyxobacter</taxon>
    </lineage>
</organism>
<keyword evidence="1" id="KW-0732">Signal</keyword>
<sequence>MRTLLLLAFLTVPHVARSATPASPAQRLAALEQRYLDGLFRAKPYLADYMGDHRFAGKLSDVTPKGVERRAVELRAQQGELAGIDRAALDPDAQVDAAILQDGIALELLELTEIREWAWDPRLRDGFTYFDPREVVAARLSDLVHGTWGTVVERRRAAASQLAALPAWLRARERWMEQVSKVHLEQAVKDNRGRIEFFQTEVAAFTKGDRRAEQARKLAVTALQAHQAFLEKTLPARATRDWRLGAELFRKKFPLALQTDLGPEETVKAAREDFARSRGELEEVSRRLFGQLFPNEPAPVGAALINRVKDALAADHPKRDELVEASAAKLDLLRAFVDQHGFVALPPKETLSVLPMPEFKRGGGGAEYLSPDALDKQAPFHGTYYVEPVDPTWPAEKAESYLRGNNTYEITLTAAHEALPGHHTQAWWARRDPSALRATLWSGPFAEGWAVYGEGLVVKNGFGGEQNDRYRFMDLRGHMIVASNAILDAGLQGGEMTDAEAVRFMVEEGFQEQTQAERKLLRAKLDSTQLTQYFLGFTEIGRLEEDARAAGAFDQRGFDEKLLSHGTIAVKHLRRFVLGK</sequence>
<dbReference type="Proteomes" id="UP000503640">
    <property type="component" value="Unassembled WGS sequence"/>
</dbReference>
<gene>
    <name evidence="2" type="ORF">AMYX_42350</name>
</gene>
<evidence type="ECO:0000313" key="3">
    <source>
        <dbReference type="Proteomes" id="UP000503640"/>
    </source>
</evidence>
<dbReference type="PANTHER" id="PTHR33361:SF15">
    <property type="entry name" value="DUF885 FAMILY LIPOPROTEIN"/>
    <property type="match status" value="1"/>
</dbReference>
<protein>
    <recommendedName>
        <fullName evidence="4">DUF885 domain-containing protein</fullName>
    </recommendedName>
</protein>
<proteinExistence type="predicted"/>
<reference evidence="3" key="1">
    <citation type="journal article" date="2020" name="Appl. Environ. Microbiol.">
        <title>Diazotrophic Anaeromyxobacter Isolates from Soils.</title>
        <authorList>
            <person name="Masuda Y."/>
            <person name="Yamanaka H."/>
            <person name="Xu Z.X."/>
            <person name="Shiratori Y."/>
            <person name="Aono T."/>
            <person name="Amachi S."/>
            <person name="Senoo K."/>
            <person name="Itoh H."/>
        </authorList>
    </citation>
    <scope>NUCLEOTIDE SEQUENCE [LARGE SCALE GENOMIC DNA]</scope>
    <source>
        <strain evidence="3">R267</strain>
    </source>
</reference>
<feature type="signal peptide" evidence="1">
    <location>
        <begin position="1"/>
        <end position="18"/>
    </location>
</feature>